<evidence type="ECO:0000256" key="5">
    <source>
        <dbReference type="ARBA" id="ARBA00038063"/>
    </source>
</evidence>
<comment type="subcellular location">
    <subcellularLocation>
        <location evidence="7">Cytoplasm</location>
    </subcellularLocation>
</comment>
<comment type="subunit">
    <text evidence="7">Monomer.</text>
</comment>
<dbReference type="Proteomes" id="UP000494216">
    <property type="component" value="Unassembled WGS sequence"/>
</dbReference>
<proteinExistence type="inferred from homology"/>
<evidence type="ECO:0000256" key="7">
    <source>
        <dbReference type="HAMAP-Rule" id="MF_00083"/>
    </source>
</evidence>
<keyword evidence="3 7" id="KW-0378">Hydrolase</keyword>
<dbReference type="GO" id="GO:0004045">
    <property type="term" value="F:peptidyl-tRNA hydrolase activity"/>
    <property type="evidence" value="ECO:0007669"/>
    <property type="project" value="UniProtKB-UniRule"/>
</dbReference>
<feature type="binding site" evidence="7">
    <location>
        <position position="68"/>
    </location>
    <ligand>
        <name>tRNA</name>
        <dbReference type="ChEBI" id="CHEBI:17843"/>
    </ligand>
</feature>
<feature type="binding site" evidence="7">
    <location>
        <position position="114"/>
    </location>
    <ligand>
        <name>tRNA</name>
        <dbReference type="ChEBI" id="CHEBI:17843"/>
    </ligand>
</feature>
<dbReference type="SUPFAM" id="SSF53178">
    <property type="entry name" value="Peptidyl-tRNA hydrolase-like"/>
    <property type="match status" value="1"/>
</dbReference>
<comment type="caution">
    <text evidence="10">The sequence shown here is derived from an EMBL/GenBank/DDBJ whole genome shotgun (WGS) entry which is preliminary data.</text>
</comment>
<comment type="function">
    <text evidence="7">Hydrolyzes ribosome-free peptidyl-tRNAs (with 1 or more amino acids incorporated), which drop off the ribosome during protein synthesis, or as a result of ribosome stalling.</text>
</comment>
<dbReference type="PANTHER" id="PTHR17224:SF1">
    <property type="entry name" value="PEPTIDYL-TRNA HYDROLASE"/>
    <property type="match status" value="1"/>
</dbReference>
<reference evidence="10 11" key="1">
    <citation type="submission" date="2020-02" db="EMBL/GenBank/DDBJ databases">
        <authorList>
            <person name="Hogendoorn C."/>
        </authorList>
    </citation>
    <scope>NUCLEOTIDE SEQUENCE [LARGE SCALE GENOMIC DNA]</scope>
    <source>
        <strain evidence="10">METHB21</strain>
    </source>
</reference>
<dbReference type="InterPro" id="IPR036416">
    <property type="entry name" value="Pept_tRNA_hydro_sf"/>
</dbReference>
<dbReference type="Pfam" id="PF01195">
    <property type="entry name" value="Pept_tRNA_hydro"/>
    <property type="match status" value="1"/>
</dbReference>
<evidence type="ECO:0000256" key="4">
    <source>
        <dbReference type="ARBA" id="ARBA00022884"/>
    </source>
</evidence>
<accession>A0A8S0WH56</accession>
<comment type="catalytic activity">
    <reaction evidence="7 8">
        <text>an N-acyl-L-alpha-aminoacyl-tRNA + H2O = an N-acyl-L-amino acid + a tRNA + H(+)</text>
        <dbReference type="Rhea" id="RHEA:54448"/>
        <dbReference type="Rhea" id="RHEA-COMP:10123"/>
        <dbReference type="Rhea" id="RHEA-COMP:13883"/>
        <dbReference type="ChEBI" id="CHEBI:15377"/>
        <dbReference type="ChEBI" id="CHEBI:15378"/>
        <dbReference type="ChEBI" id="CHEBI:59874"/>
        <dbReference type="ChEBI" id="CHEBI:78442"/>
        <dbReference type="ChEBI" id="CHEBI:138191"/>
        <dbReference type="EC" id="3.1.1.29"/>
    </reaction>
</comment>
<comment type="similarity">
    <text evidence="5 7 9">Belongs to the PTH family.</text>
</comment>
<dbReference type="InterPro" id="IPR001328">
    <property type="entry name" value="Pept_tRNA_hydro"/>
</dbReference>
<dbReference type="NCBIfam" id="TIGR00447">
    <property type="entry name" value="pth"/>
    <property type="match status" value="1"/>
</dbReference>
<dbReference type="AlphaFoldDB" id="A0A8S0WH56"/>
<feature type="site" description="Stabilizes the basic form of H active site to accept a proton" evidence="7">
    <location>
        <position position="93"/>
    </location>
</feature>
<dbReference type="GO" id="GO:0000049">
    <property type="term" value="F:tRNA binding"/>
    <property type="evidence" value="ECO:0007669"/>
    <property type="project" value="UniProtKB-UniRule"/>
</dbReference>
<feature type="binding site" evidence="7">
    <location>
        <position position="66"/>
    </location>
    <ligand>
        <name>tRNA</name>
        <dbReference type="ChEBI" id="CHEBI:17843"/>
    </ligand>
</feature>
<dbReference type="GO" id="GO:0006515">
    <property type="term" value="P:protein quality control for misfolded or incompletely synthesized proteins"/>
    <property type="evidence" value="ECO:0007669"/>
    <property type="project" value="UniProtKB-UniRule"/>
</dbReference>
<sequence>MIRLLVGLGNPGQQYAKTRHNAGFLFLEALADELGGVWINEPKFQGLFSACDIAGRKVMLLKPETFMNRSGEAVGKIARFYKLAPEEILVIHDDLDFDAGIVKLKKEGGHAGHNGLKDIIAHLGSKDFYRLRIGIGRPAAGRSIVDFVLSPPSKNERDLIVSSFCLSRSFINEIVTGDIATVMNKLHAC</sequence>
<dbReference type="RefSeq" id="WP_174624563.1">
    <property type="nucleotide sequence ID" value="NZ_CADCXN010000013.1"/>
</dbReference>
<keyword evidence="7" id="KW-0963">Cytoplasm</keyword>
<protein>
    <recommendedName>
        <fullName evidence="6 7">Peptidyl-tRNA hydrolase</fullName>
        <shortName evidence="7">Pth</shortName>
        <ecNumber evidence="1 7">3.1.1.29</ecNumber>
    </recommendedName>
</protein>
<dbReference type="GO" id="GO:0072344">
    <property type="term" value="P:rescue of stalled ribosome"/>
    <property type="evidence" value="ECO:0007669"/>
    <property type="project" value="UniProtKB-UniRule"/>
</dbReference>
<dbReference type="GO" id="GO:0005737">
    <property type="term" value="C:cytoplasm"/>
    <property type="evidence" value="ECO:0007669"/>
    <property type="project" value="UniProtKB-SubCell"/>
</dbReference>
<dbReference type="Gene3D" id="3.40.50.1470">
    <property type="entry name" value="Peptidyl-tRNA hydrolase"/>
    <property type="match status" value="1"/>
</dbReference>
<evidence type="ECO:0000256" key="6">
    <source>
        <dbReference type="ARBA" id="ARBA00050038"/>
    </source>
</evidence>
<organism evidence="10 11">
    <name type="scientific">Candidatus Methylobacter favarea</name>
    <dbReference type="NCBI Taxonomy" id="2707345"/>
    <lineage>
        <taxon>Bacteria</taxon>
        <taxon>Pseudomonadati</taxon>
        <taxon>Pseudomonadota</taxon>
        <taxon>Gammaproteobacteria</taxon>
        <taxon>Methylococcales</taxon>
        <taxon>Methylococcaceae</taxon>
        <taxon>Methylobacter</taxon>
    </lineage>
</organism>
<evidence type="ECO:0000313" key="11">
    <source>
        <dbReference type="Proteomes" id="UP000494216"/>
    </source>
</evidence>
<dbReference type="EMBL" id="CADCXN010000013">
    <property type="protein sequence ID" value="CAA9889569.1"/>
    <property type="molecule type" value="Genomic_DNA"/>
</dbReference>
<evidence type="ECO:0000313" key="10">
    <source>
        <dbReference type="EMBL" id="CAA9889569.1"/>
    </source>
</evidence>
<gene>
    <name evidence="7 10" type="primary">pth</name>
    <name evidence="10" type="ORF">METHB2_110068</name>
</gene>
<feature type="binding site" evidence="7">
    <location>
        <position position="15"/>
    </location>
    <ligand>
        <name>tRNA</name>
        <dbReference type="ChEBI" id="CHEBI:17843"/>
    </ligand>
</feature>
<keyword evidence="2 7" id="KW-0820">tRNA-binding</keyword>
<dbReference type="PANTHER" id="PTHR17224">
    <property type="entry name" value="PEPTIDYL-TRNA HYDROLASE"/>
    <property type="match status" value="1"/>
</dbReference>
<evidence type="ECO:0000256" key="9">
    <source>
        <dbReference type="RuleBase" id="RU004320"/>
    </source>
</evidence>
<evidence type="ECO:0000256" key="8">
    <source>
        <dbReference type="RuleBase" id="RU000673"/>
    </source>
</evidence>
<dbReference type="PROSITE" id="PS01195">
    <property type="entry name" value="PEPT_TRNA_HYDROL_1"/>
    <property type="match status" value="1"/>
</dbReference>
<keyword evidence="4 7" id="KW-0694">RNA-binding</keyword>
<dbReference type="CDD" id="cd00462">
    <property type="entry name" value="PTH"/>
    <property type="match status" value="1"/>
</dbReference>
<dbReference type="HAMAP" id="MF_00083">
    <property type="entry name" value="Pept_tRNA_hydro_bact"/>
    <property type="match status" value="1"/>
</dbReference>
<feature type="active site" description="Proton acceptor" evidence="7">
    <location>
        <position position="20"/>
    </location>
</feature>
<dbReference type="FunFam" id="3.40.50.1470:FF:000001">
    <property type="entry name" value="Peptidyl-tRNA hydrolase"/>
    <property type="match status" value="1"/>
</dbReference>
<evidence type="ECO:0000256" key="1">
    <source>
        <dbReference type="ARBA" id="ARBA00013260"/>
    </source>
</evidence>
<evidence type="ECO:0000256" key="3">
    <source>
        <dbReference type="ARBA" id="ARBA00022801"/>
    </source>
</evidence>
<comment type="function">
    <text evidence="7">Catalyzes the release of premature peptidyl moieties from peptidyl-tRNA molecules trapped in stalled 50S ribosomal subunits, and thus maintains levels of free tRNAs and 50S ribosomes.</text>
</comment>
<evidence type="ECO:0000256" key="2">
    <source>
        <dbReference type="ARBA" id="ARBA00022555"/>
    </source>
</evidence>
<dbReference type="PROSITE" id="PS01196">
    <property type="entry name" value="PEPT_TRNA_HYDROL_2"/>
    <property type="match status" value="1"/>
</dbReference>
<dbReference type="InterPro" id="IPR018171">
    <property type="entry name" value="Pept_tRNA_hydro_CS"/>
</dbReference>
<name>A0A8S0WH56_9GAMM</name>
<feature type="site" description="Discriminates between blocked and unblocked aminoacyl-tRNA" evidence="7">
    <location>
        <position position="10"/>
    </location>
</feature>
<dbReference type="EC" id="3.1.1.29" evidence="1 7"/>
<keyword evidence="11" id="KW-1185">Reference proteome</keyword>